<accession>A0AA35LF33</accession>
<keyword evidence="4" id="KW-0732">Signal</keyword>
<proteinExistence type="inferred from homology"/>
<dbReference type="SMART" id="SM00199">
    <property type="entry name" value="SCY"/>
    <property type="match status" value="1"/>
</dbReference>
<feature type="signal peptide" evidence="4">
    <location>
        <begin position="1"/>
        <end position="22"/>
    </location>
</feature>
<dbReference type="GO" id="GO:0008009">
    <property type="term" value="F:chemokine activity"/>
    <property type="evidence" value="ECO:0007669"/>
    <property type="project" value="InterPro"/>
</dbReference>
<evidence type="ECO:0000313" key="6">
    <source>
        <dbReference type="EMBL" id="CAI5795155.1"/>
    </source>
</evidence>
<gene>
    <name evidence="6" type="ORF">PODLI_1B011132</name>
</gene>
<dbReference type="Proteomes" id="UP001178461">
    <property type="component" value="Chromosome 15"/>
</dbReference>
<dbReference type="Pfam" id="PF00048">
    <property type="entry name" value="IL8"/>
    <property type="match status" value="1"/>
</dbReference>
<dbReference type="InterPro" id="IPR039809">
    <property type="entry name" value="Chemokine_b/g/d"/>
</dbReference>
<reference evidence="6" key="1">
    <citation type="submission" date="2022-12" db="EMBL/GenBank/DDBJ databases">
        <authorList>
            <person name="Alioto T."/>
            <person name="Alioto T."/>
            <person name="Gomez Garrido J."/>
        </authorList>
    </citation>
    <scope>NUCLEOTIDE SEQUENCE</scope>
</reference>
<feature type="region of interest" description="Disordered" evidence="3">
    <location>
        <begin position="22"/>
        <end position="41"/>
    </location>
</feature>
<evidence type="ECO:0000256" key="4">
    <source>
        <dbReference type="SAM" id="SignalP"/>
    </source>
</evidence>
<sequence>MKLSLAALVFLLLVATFALADASSGEDTKETQDEASDGSSHCCVKYNRKPIPLKLLVSYEYAGSTCPLPAIIFITKGNKRICTNPDDKWVKDLIRKLPPP</sequence>
<dbReference type="InterPro" id="IPR001811">
    <property type="entry name" value="Chemokine_IL8-like_dom"/>
</dbReference>
<evidence type="ECO:0000313" key="7">
    <source>
        <dbReference type="Proteomes" id="UP001178461"/>
    </source>
</evidence>
<dbReference type="GO" id="GO:0005615">
    <property type="term" value="C:extracellular space"/>
    <property type="evidence" value="ECO:0007669"/>
    <property type="project" value="UniProtKB-KW"/>
</dbReference>
<evidence type="ECO:0000256" key="2">
    <source>
        <dbReference type="ARBA" id="ARBA00022514"/>
    </source>
</evidence>
<dbReference type="FunFam" id="2.40.50.40:FF:000002">
    <property type="entry name" value="C-C motif chemokine"/>
    <property type="match status" value="1"/>
</dbReference>
<dbReference type="PANTHER" id="PTHR12015">
    <property type="entry name" value="SMALL INDUCIBLE CYTOKINE A"/>
    <property type="match status" value="1"/>
</dbReference>
<dbReference type="SUPFAM" id="SSF54117">
    <property type="entry name" value="Interleukin 8-like chemokines"/>
    <property type="match status" value="1"/>
</dbReference>
<dbReference type="Gene3D" id="2.40.50.40">
    <property type="match status" value="1"/>
</dbReference>
<comment type="similarity">
    <text evidence="1">Belongs to the intercrine beta (chemokine CC) family.</text>
</comment>
<organism evidence="6 7">
    <name type="scientific">Podarcis lilfordi</name>
    <name type="common">Lilford's wall lizard</name>
    <dbReference type="NCBI Taxonomy" id="74358"/>
    <lineage>
        <taxon>Eukaryota</taxon>
        <taxon>Metazoa</taxon>
        <taxon>Chordata</taxon>
        <taxon>Craniata</taxon>
        <taxon>Vertebrata</taxon>
        <taxon>Euteleostomi</taxon>
        <taxon>Lepidosauria</taxon>
        <taxon>Squamata</taxon>
        <taxon>Bifurcata</taxon>
        <taxon>Unidentata</taxon>
        <taxon>Episquamata</taxon>
        <taxon>Laterata</taxon>
        <taxon>Lacertibaenia</taxon>
        <taxon>Lacertidae</taxon>
        <taxon>Podarcis</taxon>
    </lineage>
</organism>
<dbReference type="EMBL" id="OX395141">
    <property type="protein sequence ID" value="CAI5795155.1"/>
    <property type="molecule type" value="Genomic_DNA"/>
</dbReference>
<dbReference type="InterPro" id="IPR036048">
    <property type="entry name" value="Interleukin_8-like_sf"/>
</dbReference>
<feature type="chain" id="PRO_5041272646" evidence="4">
    <location>
        <begin position="23"/>
        <end position="100"/>
    </location>
</feature>
<name>A0AA35LF33_9SAUR</name>
<dbReference type="GO" id="GO:0006955">
    <property type="term" value="P:immune response"/>
    <property type="evidence" value="ECO:0007669"/>
    <property type="project" value="InterPro"/>
</dbReference>
<dbReference type="CDD" id="cd00272">
    <property type="entry name" value="Chemokine_CC"/>
    <property type="match status" value="1"/>
</dbReference>
<evidence type="ECO:0000256" key="1">
    <source>
        <dbReference type="ARBA" id="ARBA00010868"/>
    </source>
</evidence>
<evidence type="ECO:0000256" key="3">
    <source>
        <dbReference type="SAM" id="MobiDB-lite"/>
    </source>
</evidence>
<keyword evidence="7" id="KW-1185">Reference proteome</keyword>
<evidence type="ECO:0000259" key="5">
    <source>
        <dbReference type="SMART" id="SM00199"/>
    </source>
</evidence>
<protein>
    <submittedName>
        <fullName evidence="6">C-C motif chemokine 5-like</fullName>
    </submittedName>
</protein>
<dbReference type="AlphaFoldDB" id="A0AA35LF33"/>
<keyword evidence="2" id="KW-0202">Cytokine</keyword>
<feature type="domain" description="Chemokine interleukin-8-like" evidence="5">
    <location>
        <begin position="39"/>
        <end position="97"/>
    </location>
</feature>